<feature type="domain" description="Type I restriction modification DNA specificity" evidence="4">
    <location>
        <begin position="7"/>
        <end position="135"/>
    </location>
</feature>
<dbReference type="PANTHER" id="PTHR30408:SF12">
    <property type="entry name" value="TYPE I RESTRICTION ENZYME MJAVIII SPECIFICITY SUBUNIT"/>
    <property type="match status" value="1"/>
</dbReference>
<keyword evidence="5" id="KW-0540">Nuclease</keyword>
<gene>
    <name evidence="5" type="ORF">L0P03_00865</name>
</gene>
<dbReference type="GO" id="GO:0003677">
    <property type="term" value="F:DNA binding"/>
    <property type="evidence" value="ECO:0007669"/>
    <property type="project" value="UniProtKB-KW"/>
</dbReference>
<evidence type="ECO:0000313" key="6">
    <source>
        <dbReference type="Proteomes" id="UP001199750"/>
    </source>
</evidence>
<evidence type="ECO:0000259" key="4">
    <source>
        <dbReference type="Pfam" id="PF01420"/>
    </source>
</evidence>
<dbReference type="Pfam" id="PF01420">
    <property type="entry name" value="Methylase_S"/>
    <property type="match status" value="1"/>
</dbReference>
<keyword evidence="3" id="KW-0238">DNA-binding</keyword>
<dbReference type="GO" id="GO:0004519">
    <property type="term" value="F:endonuclease activity"/>
    <property type="evidence" value="ECO:0007669"/>
    <property type="project" value="UniProtKB-KW"/>
</dbReference>
<proteinExistence type="inferred from homology"/>
<evidence type="ECO:0000256" key="2">
    <source>
        <dbReference type="ARBA" id="ARBA00022747"/>
    </source>
</evidence>
<dbReference type="InterPro" id="IPR044946">
    <property type="entry name" value="Restrct_endonuc_typeI_TRD_sf"/>
</dbReference>
<keyword evidence="2" id="KW-0680">Restriction system</keyword>
<dbReference type="InterPro" id="IPR000055">
    <property type="entry name" value="Restrct_endonuc_typeI_TRD"/>
</dbReference>
<dbReference type="EMBL" id="JAKNDN010000002">
    <property type="protein sequence ID" value="MCG4958408.1"/>
    <property type="molecule type" value="Genomic_DNA"/>
</dbReference>
<dbReference type="InterPro" id="IPR052021">
    <property type="entry name" value="Type-I_RS_S_subunit"/>
</dbReference>
<dbReference type="AlphaFoldDB" id="A0AAW5C8B0"/>
<dbReference type="Gene3D" id="3.90.220.20">
    <property type="entry name" value="DNA methylase specificity domains"/>
    <property type="match status" value="1"/>
</dbReference>
<dbReference type="EC" id="3.1.21.-" evidence="5"/>
<evidence type="ECO:0000256" key="1">
    <source>
        <dbReference type="ARBA" id="ARBA00010923"/>
    </source>
</evidence>
<evidence type="ECO:0000313" key="5">
    <source>
        <dbReference type="EMBL" id="MCG4958408.1"/>
    </source>
</evidence>
<evidence type="ECO:0000256" key="3">
    <source>
        <dbReference type="ARBA" id="ARBA00023125"/>
    </source>
</evidence>
<keyword evidence="5" id="KW-0378">Hydrolase</keyword>
<reference evidence="5" key="1">
    <citation type="submission" date="2022-01" db="EMBL/GenBank/DDBJ databases">
        <title>Collection of gut derived symbiotic bacterial strains cultured from healthy donors.</title>
        <authorList>
            <person name="Lin H."/>
            <person name="Kohout C."/>
            <person name="Waligurski E."/>
            <person name="Pamer E.G."/>
        </authorList>
    </citation>
    <scope>NUCLEOTIDE SEQUENCE</scope>
    <source>
        <strain evidence="5">DFI.1.149</strain>
    </source>
</reference>
<sequence length="151" mass="17570">MNENEYQYVRINDGEKQNIVQCGDVLFTLSSETPEEVGVGSVYLGIDEVFLNSFCFGFHIDNKELAYPPYFSYYVSSTPFRKFIYPFAQGSTRFNLCKADFEKASIKLPSLNNQKHIYAILNSITGKIETEKNLLEYYTTQKQYLLRQMFI</sequence>
<accession>A0AAW5C8B0</accession>
<dbReference type="SUPFAM" id="SSF116734">
    <property type="entry name" value="DNA methylase specificity domain"/>
    <property type="match status" value="1"/>
</dbReference>
<dbReference type="PANTHER" id="PTHR30408">
    <property type="entry name" value="TYPE-1 RESTRICTION ENZYME ECOKI SPECIFICITY PROTEIN"/>
    <property type="match status" value="1"/>
</dbReference>
<dbReference type="GO" id="GO:0016787">
    <property type="term" value="F:hydrolase activity"/>
    <property type="evidence" value="ECO:0007669"/>
    <property type="project" value="UniProtKB-KW"/>
</dbReference>
<name>A0AAW5C8B0_9BACT</name>
<dbReference type="RefSeq" id="WP_005649231.1">
    <property type="nucleotide sequence ID" value="NZ_JAKNDJ010000003.1"/>
</dbReference>
<keyword evidence="5" id="KW-0255">Endonuclease</keyword>
<protein>
    <submittedName>
        <fullName evidence="5">Restriction endonuclease subunit S</fullName>
        <ecNumber evidence="5">3.1.21.-</ecNumber>
    </submittedName>
</protein>
<dbReference type="Proteomes" id="UP001199750">
    <property type="component" value="Unassembled WGS sequence"/>
</dbReference>
<comment type="similarity">
    <text evidence="1">Belongs to the type-I restriction system S methylase family.</text>
</comment>
<comment type="caution">
    <text evidence="5">The sequence shown here is derived from an EMBL/GenBank/DDBJ whole genome shotgun (WGS) entry which is preliminary data.</text>
</comment>
<dbReference type="GO" id="GO:0009307">
    <property type="term" value="P:DNA restriction-modification system"/>
    <property type="evidence" value="ECO:0007669"/>
    <property type="project" value="UniProtKB-KW"/>
</dbReference>
<organism evidence="5 6">
    <name type="scientific">Odoribacter splanchnicus</name>
    <dbReference type="NCBI Taxonomy" id="28118"/>
    <lineage>
        <taxon>Bacteria</taxon>
        <taxon>Pseudomonadati</taxon>
        <taxon>Bacteroidota</taxon>
        <taxon>Bacteroidia</taxon>
        <taxon>Bacteroidales</taxon>
        <taxon>Odoribacteraceae</taxon>
        <taxon>Odoribacter</taxon>
    </lineage>
</organism>